<protein>
    <submittedName>
        <fullName evidence="1">Uncharacterized protein</fullName>
    </submittedName>
</protein>
<accession>A4BCB6</accession>
<dbReference type="Proteomes" id="UP000005953">
    <property type="component" value="Unassembled WGS sequence"/>
</dbReference>
<gene>
    <name evidence="1" type="ORF">MED297_13202</name>
</gene>
<proteinExistence type="predicted"/>
<evidence type="ECO:0000313" key="2">
    <source>
        <dbReference type="Proteomes" id="UP000005953"/>
    </source>
</evidence>
<evidence type="ECO:0000313" key="1">
    <source>
        <dbReference type="EMBL" id="EAR10182.1"/>
    </source>
</evidence>
<dbReference type="HOGENOM" id="CLU_3172437_0_0_6"/>
<dbReference type="EMBL" id="AAOE01000005">
    <property type="protein sequence ID" value="EAR10182.1"/>
    <property type="molecule type" value="Genomic_DNA"/>
</dbReference>
<comment type="caution">
    <text evidence="1">The sequence shown here is derived from an EMBL/GenBank/DDBJ whole genome shotgun (WGS) entry which is preliminary data.</text>
</comment>
<reference evidence="1 2" key="1">
    <citation type="submission" date="2006-02" db="EMBL/GenBank/DDBJ databases">
        <authorList>
            <person name="Pinhassi J."/>
            <person name="Pedros-Alio C."/>
            <person name="Ferriera S."/>
            <person name="Johnson J."/>
            <person name="Kravitz S."/>
            <person name="Halpern A."/>
            <person name="Remington K."/>
            <person name="Beeson K."/>
            <person name="Tran B."/>
            <person name="Rogers Y.-H."/>
            <person name="Friedman R."/>
            <person name="Venter J.C."/>
        </authorList>
    </citation>
    <scope>NUCLEOTIDE SEQUENCE [LARGE SCALE GENOMIC DNA]</scope>
    <source>
        <strain evidence="1 2">MED297</strain>
    </source>
</reference>
<organism evidence="1 2">
    <name type="scientific">Reinekea blandensis MED297</name>
    <dbReference type="NCBI Taxonomy" id="314283"/>
    <lineage>
        <taxon>Bacteria</taxon>
        <taxon>Pseudomonadati</taxon>
        <taxon>Pseudomonadota</taxon>
        <taxon>Gammaproteobacteria</taxon>
        <taxon>Oceanospirillales</taxon>
        <taxon>Saccharospirillaceae</taxon>
        <taxon>Reinekea</taxon>
    </lineage>
</organism>
<sequence length="47" mass="5178">MSNAFVKKCTDCGAFGASFQITDADGNKIHLCNDCNQKRKAKDKPEK</sequence>
<dbReference type="AlphaFoldDB" id="A4BCB6"/>
<name>A4BCB6_9GAMM</name>
<keyword evidence="2" id="KW-1185">Reference proteome</keyword>